<evidence type="ECO:0000256" key="1">
    <source>
        <dbReference type="SAM" id="MobiDB-lite"/>
    </source>
</evidence>
<reference evidence="2" key="1">
    <citation type="submission" date="2018-02" db="EMBL/GenBank/DDBJ databases">
        <title>Rhizophora mucronata_Transcriptome.</title>
        <authorList>
            <person name="Meera S.P."/>
            <person name="Sreeshan A."/>
            <person name="Augustine A."/>
        </authorList>
    </citation>
    <scope>NUCLEOTIDE SEQUENCE</scope>
    <source>
        <tissue evidence="2">Leaf</tissue>
    </source>
</reference>
<evidence type="ECO:0000313" key="2">
    <source>
        <dbReference type="EMBL" id="MBW97738.1"/>
    </source>
</evidence>
<sequence length="55" mass="5825">MGKADRGNARDRGQSPEDLLVGGGANAAEEERKGGGAHRIGLWKENSSRQGHRPS</sequence>
<organism evidence="2">
    <name type="scientific">Rhizophora mucronata</name>
    <name type="common">Asiatic mangrove</name>
    <dbReference type="NCBI Taxonomy" id="61149"/>
    <lineage>
        <taxon>Eukaryota</taxon>
        <taxon>Viridiplantae</taxon>
        <taxon>Streptophyta</taxon>
        <taxon>Embryophyta</taxon>
        <taxon>Tracheophyta</taxon>
        <taxon>Spermatophyta</taxon>
        <taxon>Magnoliopsida</taxon>
        <taxon>eudicotyledons</taxon>
        <taxon>Gunneridae</taxon>
        <taxon>Pentapetalae</taxon>
        <taxon>rosids</taxon>
        <taxon>fabids</taxon>
        <taxon>Malpighiales</taxon>
        <taxon>Rhizophoraceae</taxon>
        <taxon>Rhizophora</taxon>
    </lineage>
</organism>
<feature type="compositionally biased region" description="Basic and acidic residues" evidence="1">
    <location>
        <begin position="1"/>
        <end position="15"/>
    </location>
</feature>
<feature type="region of interest" description="Disordered" evidence="1">
    <location>
        <begin position="1"/>
        <end position="55"/>
    </location>
</feature>
<protein>
    <submittedName>
        <fullName evidence="2">Splicing factor suppressor of white-apricot homolog isoform X1</fullName>
    </submittedName>
</protein>
<proteinExistence type="predicted"/>
<name>A0A2P2JW93_RHIMU</name>
<dbReference type="AlphaFoldDB" id="A0A2P2JW93"/>
<dbReference type="EMBL" id="GGEC01017255">
    <property type="protein sequence ID" value="MBW97738.1"/>
    <property type="molecule type" value="Transcribed_RNA"/>
</dbReference>
<accession>A0A2P2JW93</accession>